<keyword evidence="3" id="KW-0547">Nucleotide-binding</keyword>
<keyword evidence="2" id="KW-0235">DNA replication</keyword>
<feature type="domain" description="ATPase AAA-type core" evidence="9">
    <location>
        <begin position="143"/>
        <end position="268"/>
    </location>
</feature>
<dbReference type="GO" id="GO:0005524">
    <property type="term" value="F:ATP binding"/>
    <property type="evidence" value="ECO:0007669"/>
    <property type="project" value="UniProtKB-KW"/>
</dbReference>
<dbReference type="Pfam" id="PF00004">
    <property type="entry name" value="AAA"/>
    <property type="match status" value="1"/>
</dbReference>
<name>A0A7S1EPP2_9RHOD</name>
<dbReference type="GO" id="GO:0003677">
    <property type="term" value="F:DNA binding"/>
    <property type="evidence" value="ECO:0007669"/>
    <property type="project" value="UniProtKB-KW"/>
</dbReference>
<feature type="region of interest" description="Disordered" evidence="8">
    <location>
        <begin position="1"/>
        <end position="27"/>
    </location>
</feature>
<keyword evidence="6" id="KW-0539">Nucleus</keyword>
<comment type="subcellular location">
    <subcellularLocation>
        <location evidence="1">Nucleus</location>
    </subcellularLocation>
</comment>
<dbReference type="SUPFAM" id="SSF52540">
    <property type="entry name" value="P-loop containing nucleoside triphosphate hydrolases"/>
    <property type="match status" value="1"/>
</dbReference>
<evidence type="ECO:0000259" key="9">
    <source>
        <dbReference type="Pfam" id="PF00004"/>
    </source>
</evidence>
<dbReference type="GO" id="GO:0016887">
    <property type="term" value="F:ATP hydrolysis activity"/>
    <property type="evidence" value="ECO:0007669"/>
    <property type="project" value="InterPro"/>
</dbReference>
<evidence type="ECO:0000256" key="6">
    <source>
        <dbReference type="ARBA" id="ARBA00023242"/>
    </source>
</evidence>
<evidence type="ECO:0000256" key="4">
    <source>
        <dbReference type="ARBA" id="ARBA00022840"/>
    </source>
</evidence>
<dbReference type="CDD" id="cd00009">
    <property type="entry name" value="AAA"/>
    <property type="match status" value="1"/>
</dbReference>
<evidence type="ECO:0000256" key="7">
    <source>
        <dbReference type="ARBA" id="ARBA00023306"/>
    </source>
</evidence>
<dbReference type="PANTHER" id="PTHR46765:SF1">
    <property type="entry name" value="P-LOOP CONTAINING NUCLEOSIDE TRIPHOSPHATE HYDROLASES SUPERFAMILY PROTEIN"/>
    <property type="match status" value="1"/>
</dbReference>
<evidence type="ECO:0000256" key="5">
    <source>
        <dbReference type="ARBA" id="ARBA00023125"/>
    </source>
</evidence>
<keyword evidence="5" id="KW-0238">DNA-binding</keyword>
<dbReference type="GO" id="GO:0005634">
    <property type="term" value="C:nucleus"/>
    <property type="evidence" value="ECO:0007669"/>
    <property type="project" value="UniProtKB-SubCell"/>
</dbReference>
<gene>
    <name evidence="10" type="ORF">TOLI1172_LOCUS87</name>
</gene>
<dbReference type="CDD" id="cd18140">
    <property type="entry name" value="HLD_clamp_RFC"/>
    <property type="match status" value="1"/>
</dbReference>
<dbReference type="PANTHER" id="PTHR46765">
    <property type="entry name" value="P-LOOP CONTAINING NUCLEOSIDE TRIPHOSPHATE HYDROLASES SUPERFAMILY PROTEIN"/>
    <property type="match status" value="1"/>
</dbReference>
<dbReference type="InterPro" id="IPR003959">
    <property type="entry name" value="ATPase_AAA_core"/>
</dbReference>
<evidence type="ECO:0000256" key="8">
    <source>
        <dbReference type="SAM" id="MobiDB-lite"/>
    </source>
</evidence>
<accession>A0A7S1EPP2</accession>
<dbReference type="Gene3D" id="1.10.8.60">
    <property type="match status" value="1"/>
</dbReference>
<evidence type="ECO:0000256" key="3">
    <source>
        <dbReference type="ARBA" id="ARBA00022741"/>
    </source>
</evidence>
<keyword evidence="7" id="KW-0131">Cell cycle</keyword>
<reference evidence="10" key="1">
    <citation type="submission" date="2021-01" db="EMBL/GenBank/DDBJ databases">
        <authorList>
            <person name="Corre E."/>
            <person name="Pelletier E."/>
            <person name="Niang G."/>
            <person name="Scheremetjew M."/>
            <person name="Finn R."/>
            <person name="Kale V."/>
            <person name="Holt S."/>
            <person name="Cochrane G."/>
            <person name="Meng A."/>
            <person name="Brown T."/>
            <person name="Cohen L."/>
        </authorList>
    </citation>
    <scope>NUCLEOTIDE SEQUENCE</scope>
    <source>
        <strain evidence="10">CCMP3278</strain>
    </source>
</reference>
<dbReference type="EMBL" id="HBFP01000121">
    <property type="protein sequence ID" value="CAD8815699.1"/>
    <property type="molecule type" value="Transcribed_RNA"/>
</dbReference>
<dbReference type="GO" id="GO:0006260">
    <property type="term" value="P:DNA replication"/>
    <property type="evidence" value="ECO:0007669"/>
    <property type="project" value="UniProtKB-KW"/>
</dbReference>
<dbReference type="AlphaFoldDB" id="A0A7S1EPP2"/>
<dbReference type="InterPro" id="IPR053016">
    <property type="entry name" value="CTF18-RFC_complex"/>
</dbReference>
<protein>
    <recommendedName>
        <fullName evidence="9">ATPase AAA-type core domain-containing protein</fullName>
    </recommendedName>
</protein>
<evidence type="ECO:0000313" key="10">
    <source>
        <dbReference type="EMBL" id="CAD8815699.1"/>
    </source>
</evidence>
<dbReference type="InterPro" id="IPR047854">
    <property type="entry name" value="RFC_lid"/>
</dbReference>
<evidence type="ECO:0000256" key="1">
    <source>
        <dbReference type="ARBA" id="ARBA00004123"/>
    </source>
</evidence>
<feature type="compositionally biased region" description="Low complexity" evidence="8">
    <location>
        <begin position="8"/>
        <end position="19"/>
    </location>
</feature>
<organism evidence="10">
    <name type="scientific">Timspurckia oligopyrenoides</name>
    <dbReference type="NCBI Taxonomy" id="708627"/>
    <lineage>
        <taxon>Eukaryota</taxon>
        <taxon>Rhodophyta</taxon>
        <taxon>Bangiophyceae</taxon>
        <taxon>Porphyridiales</taxon>
        <taxon>Porphyridiaceae</taxon>
        <taxon>Timspurckia</taxon>
    </lineage>
</organism>
<dbReference type="InterPro" id="IPR027417">
    <property type="entry name" value="P-loop_NTPase"/>
</dbReference>
<proteinExistence type="predicted"/>
<dbReference type="Gene3D" id="3.40.50.300">
    <property type="entry name" value="P-loop containing nucleotide triphosphate hydrolases"/>
    <property type="match status" value="1"/>
</dbReference>
<keyword evidence="4" id="KW-0067">ATP-binding</keyword>
<sequence length="689" mass="78218">MPTDSHNSGSVVDVSLSLSRNEQSGSKSMAMALRNNGTKRHETLSKNTVESSLLSRPITEIIDEIQPKLFPSAFTSTPLKQSHRQTPSSLSAGDHLLWVDKYRPQSFCELLGDSNTNRRVLHWLLEWKSFLNNIKSTKPNGLLLISGLPGVGKSTLVNVLTSHAGFRHLSINASEIRTAKELVKIMNSSLNSNSIAAAFGQNNNTIQPTCLILEEIDGACIGSTESTHAIHSILETLFPKASSHRNAPAMPVIALCNDVYSKVLRPLRVSPLVECLEYKCVDQSVLISRLKFIMKSEKFAIDSRVLHRICELTQNDIRSALNTLQLMKDSLNTSSGNEAVWSAVGCKDLSKTVFDVWNAVFARHTGSRGFHSKTREFDRKEEHEEARLRMELERMLRECDAMDVVVNGCYENVHCGYRGSDMDSIVDALEYHCVFDSDCLMFDNEYRECVVMKYGFTMNAMRRKRSASHSVSAVRMNQNVRWTLPSQGHMKLNEKKKIVESNDIFVNGMGKARLVRSISKRDSVLDVVPALIQLLLLLWNKNSEWNEDRMNRMYETMREYGIKLKFGSKSFDQEMKANRRQVRFEPDLECIGVFESCLRNGESRDADKELLMNAMEMVKNKPKLKLRQHNDRATQIECEQAVADSMQQLSEQNEAEICLENQSKLSVLFKFNEGHTNAVKRPLYMRHFS</sequence>
<evidence type="ECO:0000256" key="2">
    <source>
        <dbReference type="ARBA" id="ARBA00022705"/>
    </source>
</evidence>